<sequence length="515" mass="56952">MAALNPNRYAGPAEAGLLREDIAADEAIHPALIQRVARTQTALHDAEETLRAAQEAYESAQRIHAHATQLEKALVERVRVSRGLLHPIRRLPDELLAMIFRTFRRASGHSNAPFLVAAVCAHWRHVALATPRLWVVVDCTICLDRANAEEYWTTVIQAHLDRSASLPLSVTISYSGPRDNDIELSHGLFPLFSALYCRARTFSFDTSENVTRQLAECLQGHAPDLIELDVNDGDCPNIATTVLKLWTLYAPSLESLACSGSALSWIGGDIFPSVTDLKLWQETFLTAHLTDLFVRFPNLQELKLFAGNALTSPVPVINRAEQLQKLEFTLCPGPMDVTIAQSFQFPNLREAEISMQDGHEWEADIFSTFMRSALPNVTSLTLTSGVLAVQSGVVSGLKACISLEHLTLSSLFGVCCFDDDEDEIFTALAAADAHGRWLCPRLRILTIECCVPQDSFANTIAAVASARCANALTGSPRRLKKIDIRTRHETRIRISRPVPVDSRSLQERLDNILQT</sequence>
<accession>A0A165BQT7</accession>
<dbReference type="InterPro" id="IPR032675">
    <property type="entry name" value="LRR_dom_sf"/>
</dbReference>
<keyword evidence="1" id="KW-0175">Coiled coil</keyword>
<keyword evidence="3" id="KW-1185">Reference proteome</keyword>
<dbReference type="SUPFAM" id="SSF52047">
    <property type="entry name" value="RNI-like"/>
    <property type="match status" value="1"/>
</dbReference>
<dbReference type="InterPro" id="IPR036047">
    <property type="entry name" value="F-box-like_dom_sf"/>
</dbReference>
<reference evidence="2 3" key="1">
    <citation type="journal article" date="2016" name="Mol. Biol. Evol.">
        <title>Comparative Genomics of Early-Diverging Mushroom-Forming Fungi Provides Insights into the Origins of Lignocellulose Decay Capabilities.</title>
        <authorList>
            <person name="Nagy L.G."/>
            <person name="Riley R."/>
            <person name="Tritt A."/>
            <person name="Adam C."/>
            <person name="Daum C."/>
            <person name="Floudas D."/>
            <person name="Sun H."/>
            <person name="Yadav J.S."/>
            <person name="Pangilinan J."/>
            <person name="Larsson K.H."/>
            <person name="Matsuura K."/>
            <person name="Barry K."/>
            <person name="Labutti K."/>
            <person name="Kuo R."/>
            <person name="Ohm R.A."/>
            <person name="Bhattacharya S.S."/>
            <person name="Shirouzu T."/>
            <person name="Yoshinaga Y."/>
            <person name="Martin F.M."/>
            <person name="Grigoriev I.V."/>
            <person name="Hibbett D.S."/>
        </authorList>
    </citation>
    <scope>NUCLEOTIDE SEQUENCE [LARGE SCALE GENOMIC DNA]</scope>
    <source>
        <strain evidence="2 3">HHB12029</strain>
    </source>
</reference>
<dbReference type="InParanoid" id="A0A165BQT7"/>
<dbReference type="Gene3D" id="3.80.10.10">
    <property type="entry name" value="Ribonuclease Inhibitor"/>
    <property type="match status" value="1"/>
</dbReference>
<dbReference type="PANTHER" id="PTHR38926">
    <property type="entry name" value="F-BOX DOMAIN CONTAINING PROTEIN, EXPRESSED"/>
    <property type="match status" value="1"/>
</dbReference>
<evidence type="ECO:0000313" key="2">
    <source>
        <dbReference type="EMBL" id="KZV81083.1"/>
    </source>
</evidence>
<organism evidence="2 3">
    <name type="scientific">Exidia glandulosa HHB12029</name>
    <dbReference type="NCBI Taxonomy" id="1314781"/>
    <lineage>
        <taxon>Eukaryota</taxon>
        <taxon>Fungi</taxon>
        <taxon>Dikarya</taxon>
        <taxon>Basidiomycota</taxon>
        <taxon>Agaricomycotina</taxon>
        <taxon>Agaricomycetes</taxon>
        <taxon>Auriculariales</taxon>
        <taxon>Exidiaceae</taxon>
        <taxon>Exidia</taxon>
    </lineage>
</organism>
<feature type="coiled-coil region" evidence="1">
    <location>
        <begin position="36"/>
        <end position="63"/>
    </location>
</feature>
<dbReference type="PANTHER" id="PTHR38926:SF5">
    <property type="entry name" value="F-BOX AND LEUCINE-RICH REPEAT PROTEIN 6"/>
    <property type="match status" value="1"/>
</dbReference>
<dbReference type="OrthoDB" id="3063971at2759"/>
<dbReference type="SUPFAM" id="SSF81383">
    <property type="entry name" value="F-box domain"/>
    <property type="match status" value="1"/>
</dbReference>
<name>A0A165BQT7_EXIGL</name>
<gene>
    <name evidence="2" type="ORF">EXIGLDRAFT_731796</name>
</gene>
<proteinExistence type="predicted"/>
<dbReference type="Gene3D" id="1.20.1280.50">
    <property type="match status" value="1"/>
</dbReference>
<dbReference type="AlphaFoldDB" id="A0A165BQT7"/>
<dbReference type="Proteomes" id="UP000077266">
    <property type="component" value="Unassembled WGS sequence"/>
</dbReference>
<evidence type="ECO:0000313" key="3">
    <source>
        <dbReference type="Proteomes" id="UP000077266"/>
    </source>
</evidence>
<evidence type="ECO:0000256" key="1">
    <source>
        <dbReference type="SAM" id="Coils"/>
    </source>
</evidence>
<dbReference type="EMBL" id="KV426419">
    <property type="protein sequence ID" value="KZV81083.1"/>
    <property type="molecule type" value="Genomic_DNA"/>
</dbReference>
<protein>
    <submittedName>
        <fullName evidence="2">Uncharacterized protein</fullName>
    </submittedName>
</protein>